<dbReference type="EMBL" id="BNCO01000008">
    <property type="protein sequence ID" value="GIL49833.1"/>
    <property type="molecule type" value="Genomic_DNA"/>
</dbReference>
<dbReference type="AlphaFoldDB" id="A0A8J4EWP4"/>
<dbReference type="Proteomes" id="UP000747399">
    <property type="component" value="Unassembled WGS sequence"/>
</dbReference>
<name>A0A8J4EWP4_9CHLO</name>
<gene>
    <name evidence="2" type="ORF">Vafri_6149</name>
</gene>
<reference evidence="2" key="1">
    <citation type="journal article" date="2021" name="Proc. Natl. Acad. Sci. U.S.A.">
        <title>Three genomes in the algal genus Volvox reveal the fate of a haploid sex-determining region after a transition to homothallism.</title>
        <authorList>
            <person name="Yamamoto K."/>
            <person name="Hamaji T."/>
            <person name="Kawai-Toyooka H."/>
            <person name="Matsuzaki R."/>
            <person name="Takahashi F."/>
            <person name="Nishimura Y."/>
            <person name="Kawachi M."/>
            <person name="Noguchi H."/>
            <person name="Minakuchi Y."/>
            <person name="Umen J.G."/>
            <person name="Toyoda A."/>
            <person name="Nozaki H."/>
        </authorList>
    </citation>
    <scope>NUCLEOTIDE SEQUENCE</scope>
    <source>
        <strain evidence="2">NIES-3780</strain>
    </source>
</reference>
<evidence type="ECO:0000313" key="2">
    <source>
        <dbReference type="EMBL" id="GIL49833.1"/>
    </source>
</evidence>
<proteinExistence type="predicted"/>
<keyword evidence="3" id="KW-1185">Reference proteome</keyword>
<sequence>MLPRPLSTDPRATNCRKLSSRSAESLLQLPLLTRKTLTYWLPLLPPPPPTADGHPVAAPPSVAQAWNPSASPSPPPLAFLSPPPGSVRLPIKAVAGLLQTSETAVRFPTSGRSVSSMSCSGGSATVPAFATVTSLGPLTGAPVPTKPSSPFSTSPLTFRHPLSPSFGTIAAKS</sequence>
<evidence type="ECO:0000256" key="1">
    <source>
        <dbReference type="SAM" id="MobiDB-lite"/>
    </source>
</evidence>
<feature type="region of interest" description="Disordered" evidence="1">
    <location>
        <begin position="51"/>
        <end position="81"/>
    </location>
</feature>
<feature type="non-terminal residue" evidence="2">
    <location>
        <position position="173"/>
    </location>
</feature>
<protein>
    <submittedName>
        <fullName evidence="2">Uncharacterized protein</fullName>
    </submittedName>
</protein>
<feature type="compositionally biased region" description="Pro residues" evidence="1">
    <location>
        <begin position="71"/>
        <end position="81"/>
    </location>
</feature>
<evidence type="ECO:0000313" key="3">
    <source>
        <dbReference type="Proteomes" id="UP000747399"/>
    </source>
</evidence>
<accession>A0A8J4EWP4</accession>
<organism evidence="2 3">
    <name type="scientific">Volvox africanus</name>
    <dbReference type="NCBI Taxonomy" id="51714"/>
    <lineage>
        <taxon>Eukaryota</taxon>
        <taxon>Viridiplantae</taxon>
        <taxon>Chlorophyta</taxon>
        <taxon>core chlorophytes</taxon>
        <taxon>Chlorophyceae</taxon>
        <taxon>CS clade</taxon>
        <taxon>Chlamydomonadales</taxon>
        <taxon>Volvocaceae</taxon>
        <taxon>Volvox</taxon>
    </lineage>
</organism>
<comment type="caution">
    <text evidence="2">The sequence shown here is derived from an EMBL/GenBank/DDBJ whole genome shotgun (WGS) entry which is preliminary data.</text>
</comment>